<dbReference type="CDD" id="cd06579">
    <property type="entry name" value="TM_PBP1_transp_AraH_like"/>
    <property type="match status" value="1"/>
</dbReference>
<reference evidence="12" key="1">
    <citation type="submission" date="2021-01" db="EMBL/GenBank/DDBJ databases">
        <title>Genome public.</title>
        <authorList>
            <person name="Liu C."/>
            <person name="Sun Q."/>
        </authorList>
    </citation>
    <scope>NUCLEOTIDE SEQUENCE</scope>
    <source>
        <strain evidence="12">YIM B02565</strain>
    </source>
</reference>
<name>A0A937K4R1_9CLOT</name>
<keyword evidence="5" id="KW-0762">Sugar transport</keyword>
<feature type="transmembrane region" description="Helical" evidence="11">
    <location>
        <begin position="190"/>
        <end position="207"/>
    </location>
</feature>
<dbReference type="Proteomes" id="UP000623681">
    <property type="component" value="Unassembled WGS sequence"/>
</dbReference>
<keyword evidence="8 11" id="KW-0472">Membrane</keyword>
<comment type="subcellular location">
    <subcellularLocation>
        <location evidence="1">Cell membrane</location>
        <topology evidence="1">Multi-pass membrane protein</topology>
    </subcellularLocation>
</comment>
<feature type="transmembrane region" description="Helical" evidence="11">
    <location>
        <begin position="354"/>
        <end position="374"/>
    </location>
</feature>
<evidence type="ECO:0000256" key="9">
    <source>
        <dbReference type="ARBA" id="ARBA00035611"/>
    </source>
</evidence>
<evidence type="ECO:0000256" key="2">
    <source>
        <dbReference type="ARBA" id="ARBA00022448"/>
    </source>
</evidence>
<keyword evidence="6 11" id="KW-0812">Transmembrane</keyword>
<evidence type="ECO:0000256" key="7">
    <source>
        <dbReference type="ARBA" id="ARBA00022989"/>
    </source>
</evidence>
<protein>
    <recommendedName>
        <fullName evidence="10">Xylose transport system permease protein XylH</fullName>
    </recommendedName>
</protein>
<feature type="transmembrane region" description="Helical" evidence="11">
    <location>
        <begin position="63"/>
        <end position="83"/>
    </location>
</feature>
<evidence type="ECO:0000256" key="4">
    <source>
        <dbReference type="ARBA" id="ARBA00022519"/>
    </source>
</evidence>
<feature type="transmembrane region" description="Helical" evidence="11">
    <location>
        <begin position="116"/>
        <end position="134"/>
    </location>
</feature>
<dbReference type="GO" id="GO:0005886">
    <property type="term" value="C:plasma membrane"/>
    <property type="evidence" value="ECO:0007669"/>
    <property type="project" value="UniProtKB-SubCell"/>
</dbReference>
<feature type="transmembrane region" description="Helical" evidence="11">
    <location>
        <begin position="251"/>
        <end position="269"/>
    </location>
</feature>
<dbReference type="AlphaFoldDB" id="A0A937K4R1"/>
<keyword evidence="7 11" id="KW-1133">Transmembrane helix</keyword>
<evidence type="ECO:0000256" key="1">
    <source>
        <dbReference type="ARBA" id="ARBA00004651"/>
    </source>
</evidence>
<comment type="function">
    <text evidence="9">Part of the binding-protein-dependent transport system for D-xylose. Probably responsible for the translocation of the substrate across the membrane.</text>
</comment>
<evidence type="ECO:0000256" key="8">
    <source>
        <dbReference type="ARBA" id="ARBA00023136"/>
    </source>
</evidence>
<keyword evidence="2" id="KW-0813">Transport</keyword>
<evidence type="ECO:0000256" key="11">
    <source>
        <dbReference type="SAM" id="Phobius"/>
    </source>
</evidence>
<dbReference type="PANTHER" id="PTHR32196:SF32">
    <property type="entry name" value="XYLOSE TRANSPORT SYSTEM PERMEASE PROTEIN XYLH"/>
    <property type="match status" value="1"/>
</dbReference>
<evidence type="ECO:0000256" key="3">
    <source>
        <dbReference type="ARBA" id="ARBA00022475"/>
    </source>
</evidence>
<dbReference type="InterPro" id="IPR001851">
    <property type="entry name" value="ABC_transp_permease"/>
</dbReference>
<feature type="transmembrane region" description="Helical" evidence="11">
    <location>
        <begin position="90"/>
        <end position="110"/>
    </location>
</feature>
<feature type="transmembrane region" description="Helical" evidence="11">
    <location>
        <begin position="141"/>
        <end position="160"/>
    </location>
</feature>
<evidence type="ECO:0000313" key="12">
    <source>
        <dbReference type="EMBL" id="MBL4931500.1"/>
    </source>
</evidence>
<keyword evidence="3" id="KW-1003">Cell membrane</keyword>
<gene>
    <name evidence="12" type="ORF">JK634_06765</name>
</gene>
<evidence type="ECO:0000256" key="5">
    <source>
        <dbReference type="ARBA" id="ARBA00022597"/>
    </source>
</evidence>
<feature type="transmembrane region" description="Helical" evidence="11">
    <location>
        <begin position="33"/>
        <end position="57"/>
    </location>
</feature>
<dbReference type="GO" id="GO:0022857">
    <property type="term" value="F:transmembrane transporter activity"/>
    <property type="evidence" value="ECO:0007669"/>
    <property type="project" value="InterPro"/>
</dbReference>
<dbReference type="RefSeq" id="WP_202766885.1">
    <property type="nucleotide sequence ID" value="NZ_JAESWA010000020.1"/>
</dbReference>
<evidence type="ECO:0000256" key="10">
    <source>
        <dbReference type="ARBA" id="ARBA00035686"/>
    </source>
</evidence>
<accession>A0A937K4R1</accession>
<feature type="transmembrane region" description="Helical" evidence="11">
    <location>
        <begin position="298"/>
        <end position="317"/>
    </location>
</feature>
<evidence type="ECO:0000313" key="13">
    <source>
        <dbReference type="Proteomes" id="UP000623681"/>
    </source>
</evidence>
<dbReference type="Pfam" id="PF02653">
    <property type="entry name" value="BPD_transp_2"/>
    <property type="match status" value="1"/>
</dbReference>
<dbReference type="EMBL" id="JAESWA010000020">
    <property type="protein sequence ID" value="MBL4931500.1"/>
    <property type="molecule type" value="Genomic_DNA"/>
</dbReference>
<keyword evidence="4" id="KW-0997">Cell inner membrane</keyword>
<sequence>MSDIQTENKTKVTNEGSILSVLKKSMKTNLRQYTMFIALIAISLIFTFLTDGTFLTSRNLSNLLLQTATTAILACGMVLIIIAGHIDLSVGSVAGFTGAIAALLQVKYGWETAPTIVVTILVGIAVGVWQGFWVSYQGVPAFIVTLGGMMIFRGGVMAVTKGQTIAPTKPAFKAIGQGYLPKISDNLNDTTIALGVLIIVAYLFLEIRKRKIRVTKYNFKVLPLPLEIAKLTAVSAMIALLFLIMVSYRGIPYSIVLVLGLVLLFSFITTKTTLGRYVYAIGGNKEASKLSGINIQKVTMLIFVIMGFLSAVAGIVFTGRLDSATASAGNLFELDAIAACYIGGASAMGGEGSVMGAMIGALVMATLNNGMSLMNVDLTYQYIIKGLILLIAVRVDIATRKKAA</sequence>
<dbReference type="NCBIfam" id="NF040906">
    <property type="entry name" value="GguB"/>
    <property type="match status" value="1"/>
</dbReference>
<evidence type="ECO:0000256" key="6">
    <source>
        <dbReference type="ARBA" id="ARBA00022692"/>
    </source>
</evidence>
<organism evidence="12 13">
    <name type="scientific">Clostridium paridis</name>
    <dbReference type="NCBI Taxonomy" id="2803863"/>
    <lineage>
        <taxon>Bacteria</taxon>
        <taxon>Bacillati</taxon>
        <taxon>Bacillota</taxon>
        <taxon>Clostridia</taxon>
        <taxon>Eubacteriales</taxon>
        <taxon>Clostridiaceae</taxon>
        <taxon>Clostridium</taxon>
    </lineage>
</organism>
<keyword evidence="13" id="KW-1185">Reference proteome</keyword>
<feature type="transmembrane region" description="Helical" evidence="11">
    <location>
        <begin position="228"/>
        <end position="245"/>
    </location>
</feature>
<dbReference type="PANTHER" id="PTHR32196">
    <property type="entry name" value="ABC TRANSPORTER PERMEASE PROTEIN YPHD-RELATED-RELATED"/>
    <property type="match status" value="1"/>
</dbReference>
<comment type="caution">
    <text evidence="12">The sequence shown here is derived from an EMBL/GenBank/DDBJ whole genome shotgun (WGS) entry which is preliminary data.</text>
</comment>
<proteinExistence type="predicted"/>